<dbReference type="KEGG" id="cheb:HH215_09290"/>
<accession>A0A7Z2VI14</accession>
<evidence type="ECO:0000313" key="4">
    <source>
        <dbReference type="Proteomes" id="UP000502248"/>
    </source>
</evidence>
<evidence type="ECO:0000256" key="2">
    <source>
        <dbReference type="SAM" id="Phobius"/>
    </source>
</evidence>
<gene>
    <name evidence="3" type="ORF">HH215_09290</name>
</gene>
<feature type="region of interest" description="Disordered" evidence="1">
    <location>
        <begin position="79"/>
        <end position="128"/>
    </location>
</feature>
<keyword evidence="2" id="KW-1133">Transmembrane helix</keyword>
<dbReference type="EMBL" id="CP051680">
    <property type="protein sequence ID" value="QJD83350.1"/>
    <property type="molecule type" value="Genomic_DNA"/>
</dbReference>
<evidence type="ECO:0000313" key="3">
    <source>
        <dbReference type="EMBL" id="QJD83350.1"/>
    </source>
</evidence>
<keyword evidence="4" id="KW-1185">Reference proteome</keyword>
<sequence>MRKHRNWFMGLGIGIIIGATMLQLILFAKDQAVMVAQESTTQEPITQEQLKEEAKKAGYLLLTEQQLDERVSEAVTAFQEGTVPEEDQGAGASGTESALTPPVKTGKEQPSATPSEESAQPDEQDPAESKVILRVSYGMSLTEVASELEELGVIDNAEDFIVQAKPIAKKMKVGTNEFIGKPTYKEIMNELVRKK</sequence>
<proteinExistence type="predicted"/>
<feature type="compositionally biased region" description="Polar residues" evidence="1">
    <location>
        <begin position="108"/>
        <end position="118"/>
    </location>
</feature>
<dbReference type="Proteomes" id="UP000502248">
    <property type="component" value="Chromosome"/>
</dbReference>
<reference evidence="3 4" key="1">
    <citation type="submission" date="2020-04" db="EMBL/GenBank/DDBJ databases">
        <title>Genome sequencing of novel species.</title>
        <authorList>
            <person name="Heo J."/>
            <person name="Kim S.-J."/>
            <person name="Kim J.-S."/>
            <person name="Hong S.-B."/>
            <person name="Kwon S.-W."/>
        </authorList>
    </citation>
    <scope>NUCLEOTIDE SEQUENCE [LARGE SCALE GENOMIC DNA]</scope>
    <source>
        <strain evidence="3 4">MFER-1</strain>
    </source>
</reference>
<keyword evidence="2" id="KW-0812">Transmembrane</keyword>
<name>A0A7Z2VI14_9BACL</name>
<dbReference type="RefSeq" id="WP_169279645.1">
    <property type="nucleotide sequence ID" value="NZ_CP051680.1"/>
</dbReference>
<organism evidence="3 4">
    <name type="scientific">Cohnella herbarum</name>
    <dbReference type="NCBI Taxonomy" id="2728023"/>
    <lineage>
        <taxon>Bacteria</taxon>
        <taxon>Bacillati</taxon>
        <taxon>Bacillota</taxon>
        <taxon>Bacilli</taxon>
        <taxon>Bacillales</taxon>
        <taxon>Paenibacillaceae</taxon>
        <taxon>Cohnella</taxon>
    </lineage>
</organism>
<evidence type="ECO:0000256" key="1">
    <source>
        <dbReference type="SAM" id="MobiDB-lite"/>
    </source>
</evidence>
<dbReference type="AlphaFoldDB" id="A0A7Z2VI14"/>
<feature type="transmembrane region" description="Helical" evidence="2">
    <location>
        <begin position="7"/>
        <end position="28"/>
    </location>
</feature>
<keyword evidence="2" id="KW-0472">Membrane</keyword>
<dbReference type="Gene3D" id="3.30.1490.480">
    <property type="entry name" value="Endolytic murein transglycosylase"/>
    <property type="match status" value="1"/>
</dbReference>
<protein>
    <submittedName>
        <fullName evidence="3">Endolytic transglycosylase MltG</fullName>
    </submittedName>
</protein>